<protein>
    <submittedName>
        <fullName evidence="1">Uncharacterized protein</fullName>
    </submittedName>
</protein>
<name>A0ABR2U0H3_9ROSI</name>
<keyword evidence="2" id="KW-1185">Reference proteome</keyword>
<evidence type="ECO:0000313" key="2">
    <source>
        <dbReference type="Proteomes" id="UP001396334"/>
    </source>
</evidence>
<organism evidence="1 2">
    <name type="scientific">Hibiscus sabdariffa</name>
    <name type="common">roselle</name>
    <dbReference type="NCBI Taxonomy" id="183260"/>
    <lineage>
        <taxon>Eukaryota</taxon>
        <taxon>Viridiplantae</taxon>
        <taxon>Streptophyta</taxon>
        <taxon>Embryophyta</taxon>
        <taxon>Tracheophyta</taxon>
        <taxon>Spermatophyta</taxon>
        <taxon>Magnoliopsida</taxon>
        <taxon>eudicotyledons</taxon>
        <taxon>Gunneridae</taxon>
        <taxon>Pentapetalae</taxon>
        <taxon>rosids</taxon>
        <taxon>malvids</taxon>
        <taxon>Malvales</taxon>
        <taxon>Malvaceae</taxon>
        <taxon>Malvoideae</taxon>
        <taxon>Hibiscus</taxon>
    </lineage>
</organism>
<reference evidence="1 2" key="1">
    <citation type="journal article" date="2024" name="G3 (Bethesda)">
        <title>Genome assembly of Hibiscus sabdariffa L. provides insights into metabolisms of medicinal natural products.</title>
        <authorList>
            <person name="Kim T."/>
        </authorList>
    </citation>
    <scope>NUCLEOTIDE SEQUENCE [LARGE SCALE GENOMIC DNA]</scope>
    <source>
        <strain evidence="1">TK-2024</strain>
        <tissue evidence="1">Old leaves</tissue>
    </source>
</reference>
<dbReference type="Proteomes" id="UP001396334">
    <property type="component" value="Unassembled WGS sequence"/>
</dbReference>
<proteinExistence type="predicted"/>
<evidence type="ECO:0000313" key="1">
    <source>
        <dbReference type="EMBL" id="KAK9042982.1"/>
    </source>
</evidence>
<sequence length="208" mass="22761">MGWYCWEELRVRGMVGVMLIVYMRHGWFSVLDYNNTNPQPIQVVESSHRVRKAQVSVQHIGSVVEGHGNVASSWRTLLSEITNGSLTQSSQVVVIPTVVGSKPLIQNHVPSLVQVVNKTSLKVMKRPNMCVPAKLVLYEWVQSLSRQLDSLIPHEGVAGMAMGGPGTVQSVDTVQADCRVAMEDVDTATKVLSDGRVVSGKENSTPNL</sequence>
<accession>A0ABR2U0H3</accession>
<comment type="caution">
    <text evidence="1">The sequence shown here is derived from an EMBL/GenBank/DDBJ whole genome shotgun (WGS) entry which is preliminary data.</text>
</comment>
<dbReference type="EMBL" id="JBBPBN010000003">
    <property type="protein sequence ID" value="KAK9042982.1"/>
    <property type="molecule type" value="Genomic_DNA"/>
</dbReference>
<gene>
    <name evidence="1" type="ORF">V6N11_071335</name>
</gene>